<evidence type="ECO:0000259" key="3">
    <source>
        <dbReference type="PROSITE" id="PS50048"/>
    </source>
</evidence>
<dbReference type="InterPro" id="IPR001138">
    <property type="entry name" value="Zn2Cys6_DnaBD"/>
</dbReference>
<dbReference type="GO" id="GO:0045944">
    <property type="term" value="P:positive regulation of transcription by RNA polymerase II"/>
    <property type="evidence" value="ECO:0007669"/>
    <property type="project" value="TreeGrafter"/>
</dbReference>
<dbReference type="SMART" id="SM00066">
    <property type="entry name" value="GAL4"/>
    <property type="match status" value="1"/>
</dbReference>
<evidence type="ECO:0000313" key="5">
    <source>
        <dbReference type="EMBL" id="CCE73535.1"/>
    </source>
</evidence>
<proteinExistence type="predicted"/>
<dbReference type="OMA" id="HHHGAWT"/>
<protein>
    <submittedName>
        <fullName evidence="5">Piso0_000582 protein</fullName>
    </submittedName>
</protein>
<feature type="domain" description="Zn(2)-C6 fungal-type" evidence="3">
    <location>
        <begin position="17"/>
        <end position="47"/>
    </location>
</feature>
<dbReference type="STRING" id="559304.G8YSS3"/>
<dbReference type="Proteomes" id="UP000005222">
    <property type="component" value="Chromosome B"/>
</dbReference>
<name>G8YSS3_PICSO</name>
<dbReference type="AlphaFoldDB" id="G8YSS3"/>
<dbReference type="GO" id="GO:0008270">
    <property type="term" value="F:zinc ion binding"/>
    <property type="evidence" value="ECO:0007669"/>
    <property type="project" value="InterPro"/>
</dbReference>
<evidence type="ECO:0000256" key="1">
    <source>
        <dbReference type="ARBA" id="ARBA00004123"/>
    </source>
</evidence>
<dbReference type="SUPFAM" id="SSF57701">
    <property type="entry name" value="Zn2/Cys6 DNA-binding domain"/>
    <property type="match status" value="1"/>
</dbReference>
<dbReference type="Pfam" id="PF11951">
    <property type="entry name" value="Fungal_trans_2"/>
    <property type="match status" value="1"/>
</dbReference>
<dbReference type="Proteomes" id="UP000005222">
    <property type="component" value="Chromosome A"/>
</dbReference>
<evidence type="ECO:0000313" key="6">
    <source>
        <dbReference type="Proteomes" id="UP000005222"/>
    </source>
</evidence>
<evidence type="ECO:0000256" key="2">
    <source>
        <dbReference type="ARBA" id="ARBA00023242"/>
    </source>
</evidence>
<dbReference type="Pfam" id="PF00172">
    <property type="entry name" value="Zn_clus"/>
    <property type="match status" value="1"/>
</dbReference>
<dbReference type="GO" id="GO:0005634">
    <property type="term" value="C:nucleus"/>
    <property type="evidence" value="ECO:0007669"/>
    <property type="project" value="UniProtKB-SubCell"/>
</dbReference>
<gene>
    <name evidence="5" type="primary">Piso0_000582</name>
    <name evidence="4" type="ORF">GNLVRS01_PISO0A12518g</name>
    <name evidence="5" type="ORF">GNLVRS01_PISO0B12585g</name>
</gene>
<dbReference type="HOGENOM" id="CLU_008719_5_1_1"/>
<dbReference type="OrthoDB" id="415590at2759"/>
<keyword evidence="2" id="KW-0539">Nucleus</keyword>
<dbReference type="PROSITE" id="PS50048">
    <property type="entry name" value="ZN2_CY6_FUNGAL_2"/>
    <property type="match status" value="1"/>
</dbReference>
<evidence type="ECO:0000313" key="4">
    <source>
        <dbReference type="EMBL" id="CCE72974.1"/>
    </source>
</evidence>
<keyword evidence="6" id="KW-1185">Reference proteome</keyword>
<reference evidence="6" key="2">
    <citation type="journal article" date="2012" name="G3 (Bethesda)">
        <title>Pichia sorbitophila, an interspecies yeast hybrid reveals early steps of genome resolution following polyploidization.</title>
        <authorList>
            <person name="Leh Louis V."/>
            <person name="Despons L."/>
            <person name="Friedrich A."/>
            <person name="Martin T."/>
            <person name="Durrens P."/>
            <person name="Casaregola S."/>
            <person name="Neuveglise C."/>
            <person name="Fairhead C."/>
            <person name="Marck C."/>
            <person name="Cruz J.A."/>
            <person name="Straub M.L."/>
            <person name="Kugler V."/>
            <person name="Sacerdot C."/>
            <person name="Uzunov Z."/>
            <person name="Thierry A."/>
            <person name="Weiss S."/>
            <person name="Bleykasten C."/>
            <person name="De Montigny J."/>
            <person name="Jacques N."/>
            <person name="Jung P."/>
            <person name="Lemaire M."/>
            <person name="Mallet S."/>
            <person name="Morel G."/>
            <person name="Richard G.F."/>
            <person name="Sarkar A."/>
            <person name="Savel G."/>
            <person name="Schacherer J."/>
            <person name="Seret M.L."/>
            <person name="Talla E."/>
            <person name="Samson G."/>
            <person name="Jubin C."/>
            <person name="Poulain J."/>
            <person name="Vacherie B."/>
            <person name="Barbe V."/>
            <person name="Pelletier E."/>
            <person name="Sherman D.J."/>
            <person name="Westhof E."/>
            <person name="Weissenbach J."/>
            <person name="Baret P.V."/>
            <person name="Wincker P."/>
            <person name="Gaillardin C."/>
            <person name="Dujon B."/>
            <person name="Souciet J.L."/>
        </authorList>
    </citation>
    <scope>NUCLEOTIDE SEQUENCE [LARGE SCALE GENOMIC DNA]</scope>
    <source>
        <strain evidence="6">ATCC MYA-4447 / BCRC 22081 / CBS 7064 / NBRC 10061 / NRRL Y-12695</strain>
    </source>
</reference>
<dbReference type="InParanoid" id="G8YSS3"/>
<dbReference type="eggNOG" id="ENOG502QRH3">
    <property type="taxonomic scope" value="Eukaryota"/>
</dbReference>
<dbReference type="GO" id="GO:0000976">
    <property type="term" value="F:transcription cis-regulatory region binding"/>
    <property type="evidence" value="ECO:0007669"/>
    <property type="project" value="TreeGrafter"/>
</dbReference>
<comment type="subcellular location">
    <subcellularLocation>
        <location evidence="1">Nucleus</location>
    </subcellularLocation>
</comment>
<dbReference type="EMBL" id="FO082058">
    <property type="protein sequence ID" value="CCE73535.1"/>
    <property type="molecule type" value="Genomic_DNA"/>
</dbReference>
<organism evidence="5 6">
    <name type="scientific">Pichia sorbitophila (strain ATCC MYA-4447 / BCRC 22081 / CBS 7064 / NBRC 10061 / NRRL Y-12695)</name>
    <name type="common">Hybrid yeast</name>
    <dbReference type="NCBI Taxonomy" id="559304"/>
    <lineage>
        <taxon>Eukaryota</taxon>
        <taxon>Fungi</taxon>
        <taxon>Dikarya</taxon>
        <taxon>Ascomycota</taxon>
        <taxon>Saccharomycotina</taxon>
        <taxon>Pichiomycetes</taxon>
        <taxon>Debaryomycetaceae</taxon>
        <taxon>Millerozyma</taxon>
    </lineage>
</organism>
<reference evidence="5" key="1">
    <citation type="submission" date="2011-10" db="EMBL/GenBank/DDBJ databases">
        <authorList>
            <person name="Genoscope - CEA"/>
        </authorList>
    </citation>
    <scope>NUCLEOTIDE SEQUENCE</scope>
    <source>
        <strain evidence="5">CBS 7064</strain>
    </source>
</reference>
<dbReference type="CDD" id="cd12148">
    <property type="entry name" value="fungal_TF_MHR"/>
    <property type="match status" value="1"/>
</dbReference>
<dbReference type="GO" id="GO:0000981">
    <property type="term" value="F:DNA-binding transcription factor activity, RNA polymerase II-specific"/>
    <property type="evidence" value="ECO:0007669"/>
    <property type="project" value="InterPro"/>
</dbReference>
<dbReference type="InterPro" id="IPR021858">
    <property type="entry name" value="Fun_TF"/>
</dbReference>
<dbReference type="Gene3D" id="4.10.240.10">
    <property type="entry name" value="Zn(2)-C6 fungal-type DNA-binding domain"/>
    <property type="match status" value="1"/>
</dbReference>
<dbReference type="PROSITE" id="PS00463">
    <property type="entry name" value="ZN2_CY6_FUNGAL_1"/>
    <property type="match status" value="1"/>
</dbReference>
<dbReference type="InterPro" id="IPR036864">
    <property type="entry name" value="Zn2-C6_fun-type_DNA-bd_sf"/>
</dbReference>
<sequence>MTTSRGSNQIKRRVKTGCLNCRKRHKKCDESKPRCGLCIKRKTDCIWPSYDSRFIDKSHSEEARDSRSLKSERVTFDTQLSEFSCTDPATKSMPHTSKAKPLPHSVAEAYEIIEAEQLAEDTCSPPEQEFDPQLSQITPCLPNPGPLVQDDKKTYTDRSKFCNRNDLQSLYSRCAFESFTKFPQINFTYRDYVFTNISVCAINDEVREETYGNPLVFHTNYGRPTEHGQLPRNLSSNRDTEIAMANYDKILNCVTEEEKFDLFKTYLFDIARWLDVFDSDRQFGITIPQLAQSDRALMSSIYAIASKTKAKSTHQADITRRFSDTSLQCLYSSVSRRPSLANLATCVNLCLIEMMSSSPRKWRNSLEGCSALLISQGINGFSGSIQEAFFWLHARLDVLAAVISEEATLIPPKQWSPYIDTNHGTKELFVKSNYTAYDYANYVVYLCARIMYLITQTYNDYSREWECLWHDLSDWYSERPAMFKTISSIDRNPFPYILYVNDSISSAMQFFHMGAILLMQNKPRLHKMQEGPIKTSLIWHAKQICAIAANNSECVNFISALQPLWLARDLLSSSEEQEYIMNILKKTENQTGWSRLTKG</sequence>
<dbReference type="PANTHER" id="PTHR37534:SF24">
    <property type="entry name" value="MISCELLANEOUS ZN(II)2CYS6 TRANSCRIPTION FACTOR (EUROFUNG)-RELATED"/>
    <property type="match status" value="1"/>
</dbReference>
<accession>G8YSS3</accession>
<dbReference type="EMBL" id="FO082059">
    <property type="protein sequence ID" value="CCE72974.1"/>
    <property type="molecule type" value="Genomic_DNA"/>
</dbReference>
<dbReference type="PANTHER" id="PTHR37534">
    <property type="entry name" value="TRANSCRIPTIONAL ACTIVATOR PROTEIN UGA3"/>
    <property type="match status" value="1"/>
</dbReference>
<dbReference type="CDD" id="cd00067">
    <property type="entry name" value="GAL4"/>
    <property type="match status" value="1"/>
</dbReference>